<reference evidence="3 4" key="1">
    <citation type="submission" date="2019-04" db="EMBL/GenBank/DDBJ databases">
        <title>Complete genome sequence of Arthrobacter sp. ZXY-2 associated with effective atrazine degradation and salt adaptation.</title>
        <authorList>
            <person name="Zhao X."/>
        </authorList>
    </citation>
    <scope>NUCLEOTIDE SEQUENCE [LARGE SCALE GENOMIC DNA]</scope>
    <source>
        <strain evidence="4">ZP60</strain>
    </source>
</reference>
<evidence type="ECO:0000313" key="4">
    <source>
        <dbReference type="Proteomes" id="UP000297053"/>
    </source>
</evidence>
<dbReference type="GO" id="GO:0032259">
    <property type="term" value="P:methylation"/>
    <property type="evidence" value="ECO:0007669"/>
    <property type="project" value="UniProtKB-KW"/>
</dbReference>
<dbReference type="InterPro" id="IPR058470">
    <property type="entry name" value="DUF8157_N"/>
</dbReference>
<feature type="domain" description="DUF8157" evidence="2">
    <location>
        <begin position="376"/>
        <end position="468"/>
    </location>
</feature>
<proteinExistence type="predicted"/>
<name>A0A4D6KL71_9EURY</name>
<reference evidence="3 4" key="2">
    <citation type="submission" date="2019-04" db="EMBL/GenBank/DDBJ databases">
        <authorList>
            <person name="Yang S."/>
            <person name="Wei W."/>
        </authorList>
    </citation>
    <scope>NUCLEOTIDE SEQUENCE [LARGE SCALE GENOMIC DNA]</scope>
    <source>
        <strain evidence="4">ZP60</strain>
    </source>
</reference>
<dbReference type="Pfam" id="PF26487">
    <property type="entry name" value="DUF8157_C"/>
    <property type="match status" value="1"/>
</dbReference>
<dbReference type="SUPFAM" id="SSF53335">
    <property type="entry name" value="S-adenosyl-L-methionine-dependent methyltransferases"/>
    <property type="match status" value="1"/>
</dbReference>
<evidence type="ECO:0000259" key="2">
    <source>
        <dbReference type="Pfam" id="PF26487"/>
    </source>
</evidence>
<dbReference type="RefSeq" id="WP_015763310.1">
    <property type="nucleotide sequence ID" value="NZ_CP039375.1"/>
</dbReference>
<dbReference type="GeneID" id="42180255"/>
<feature type="domain" description="DUF8157" evidence="1">
    <location>
        <begin position="6"/>
        <end position="57"/>
    </location>
</feature>
<evidence type="ECO:0000259" key="1">
    <source>
        <dbReference type="Pfam" id="PF26486"/>
    </source>
</evidence>
<dbReference type="InterPro" id="IPR058959">
    <property type="entry name" value="DUF8157_C"/>
</dbReference>
<dbReference type="Gene3D" id="3.40.50.150">
    <property type="entry name" value="Vaccinia Virus protein VP39"/>
    <property type="match status" value="1"/>
</dbReference>
<dbReference type="AlphaFoldDB" id="A0A4D6KL71"/>
<sequence length="470" mass="51746">MNDETRDSIRSNAKYLRQVRPIDPEEICEYVDGRPHPAVVRRVLREEAFDLGLVEREDGTFEPIGDEPPSPAFEGVDALPAEHVRRLEDLLVEREGVGWPDGESGDRLRDRIRAIKERYLRQQPVEYDDLTALAYAIYHLPDYYAVTQYVIADLLSDGLLDRRIRVLDVGAGVGGPALGLLDLLGEECLVDYHAVEPSAAADVLEAMLETTPPSVQTTIHRTTVESFEPDDQFDLVVCANVLNELDEPASVVEGALDWLAPAGSLAAIEPADRNTAIGLREIERAVADDGPATVYGPTVRLWAHESPTGESWSFDVRPDIDVPPFQRRLDEGASGPDHQPGEFVNVDVQYAYSILRTDGRTAIDARGNRSQVAKMAEADSYVTDRINLLGVKLSGDLTEAGNPLYLISDGSQSTDHFAVLTEASILNEDLRDADYGDLLLFENALVLWNDDEGAYNVVVDGETVVDRVPA</sequence>
<protein>
    <submittedName>
        <fullName evidence="3">Class I SAM-dependent methyltransferase</fullName>
    </submittedName>
</protein>
<dbReference type="KEGG" id="halz:E5139_14905"/>
<dbReference type="InterPro" id="IPR029063">
    <property type="entry name" value="SAM-dependent_MTases_sf"/>
</dbReference>
<keyword evidence="3" id="KW-0489">Methyltransferase</keyword>
<accession>A0A4D6KL71</accession>
<keyword evidence="3" id="KW-0808">Transferase</keyword>
<dbReference type="Pfam" id="PF26486">
    <property type="entry name" value="DUF8157"/>
    <property type="match status" value="1"/>
</dbReference>
<dbReference type="Proteomes" id="UP000297053">
    <property type="component" value="Chromosome"/>
</dbReference>
<dbReference type="OMA" id="YHLPDYY"/>
<dbReference type="GO" id="GO:0008168">
    <property type="term" value="F:methyltransferase activity"/>
    <property type="evidence" value="ECO:0007669"/>
    <property type="project" value="UniProtKB-KW"/>
</dbReference>
<gene>
    <name evidence="3" type="ORF">E5139_14905</name>
</gene>
<dbReference type="EMBL" id="CP039375">
    <property type="protein sequence ID" value="QCD66871.1"/>
    <property type="molecule type" value="Genomic_DNA"/>
</dbReference>
<organism evidence="3 4">
    <name type="scientific">Halomicrobium mukohataei</name>
    <dbReference type="NCBI Taxonomy" id="57705"/>
    <lineage>
        <taxon>Archaea</taxon>
        <taxon>Methanobacteriati</taxon>
        <taxon>Methanobacteriota</taxon>
        <taxon>Stenosarchaea group</taxon>
        <taxon>Halobacteria</taxon>
        <taxon>Halobacteriales</taxon>
        <taxon>Haloarculaceae</taxon>
        <taxon>Halomicrobium</taxon>
    </lineage>
</organism>
<evidence type="ECO:0000313" key="3">
    <source>
        <dbReference type="EMBL" id="QCD66871.1"/>
    </source>
</evidence>
<dbReference type="Pfam" id="PF13489">
    <property type="entry name" value="Methyltransf_23"/>
    <property type="match status" value="1"/>
</dbReference>